<gene>
    <name evidence="1" type="ORF">R3P38DRAFT_2983060</name>
</gene>
<dbReference type="InterPro" id="IPR032675">
    <property type="entry name" value="LRR_dom_sf"/>
</dbReference>
<dbReference type="Gene3D" id="3.80.10.10">
    <property type="entry name" value="Ribonuclease Inhibitor"/>
    <property type="match status" value="1"/>
</dbReference>
<protein>
    <submittedName>
        <fullName evidence="1">F-box domain-containing protein</fullName>
    </submittedName>
</protein>
<dbReference type="Gene3D" id="1.20.1280.50">
    <property type="match status" value="1"/>
</dbReference>
<dbReference type="SUPFAM" id="SSF81383">
    <property type="entry name" value="F-box domain"/>
    <property type="match status" value="1"/>
</dbReference>
<sequence>MSTVAENCPCPILTLPNEITAEIFLGYLPSYPLCSPLFGRTSPTVLTQVCRQWRQIALALPRLWTAISFTVEDLPSHVTFEGMWLTRAGNCSLSIEANDYSEEGLPLTAEFFAKTFPYRERLERLYLAIHHPTNFELPTVVASMPLLRDLYLDLNLDFPHVVHFPDLPLLRTAILGGVAFSNVILPWSQLTTLSLRQVTLARCIPVLMVASDLVNCSLLELHAHDSDSIIQEVKLQYLETLTLSYDQDSLLFSEENHDCLANFTAPALRHLEVPVVFLGPQPLDALASFISRSECKLQHLGVFDGERFFRHALLASEASFPFKISFYDC</sequence>
<dbReference type="EMBL" id="JAWWNJ010000046">
    <property type="protein sequence ID" value="KAK7018497.1"/>
    <property type="molecule type" value="Genomic_DNA"/>
</dbReference>
<organism evidence="1 2">
    <name type="scientific">Favolaschia claudopus</name>
    <dbReference type="NCBI Taxonomy" id="2862362"/>
    <lineage>
        <taxon>Eukaryota</taxon>
        <taxon>Fungi</taxon>
        <taxon>Dikarya</taxon>
        <taxon>Basidiomycota</taxon>
        <taxon>Agaricomycotina</taxon>
        <taxon>Agaricomycetes</taxon>
        <taxon>Agaricomycetidae</taxon>
        <taxon>Agaricales</taxon>
        <taxon>Marasmiineae</taxon>
        <taxon>Mycenaceae</taxon>
        <taxon>Favolaschia</taxon>
    </lineage>
</organism>
<dbReference type="SUPFAM" id="SSF52047">
    <property type="entry name" value="RNI-like"/>
    <property type="match status" value="1"/>
</dbReference>
<reference evidence="1 2" key="1">
    <citation type="journal article" date="2024" name="J Genomics">
        <title>Draft genome sequencing and assembly of Favolaschia claudopus CIRM-BRFM 2984 isolated from oak limbs.</title>
        <authorList>
            <person name="Navarro D."/>
            <person name="Drula E."/>
            <person name="Chaduli D."/>
            <person name="Cazenave R."/>
            <person name="Ahrendt S."/>
            <person name="Wang J."/>
            <person name="Lipzen A."/>
            <person name="Daum C."/>
            <person name="Barry K."/>
            <person name="Grigoriev I.V."/>
            <person name="Favel A."/>
            <person name="Rosso M.N."/>
            <person name="Martin F."/>
        </authorList>
    </citation>
    <scope>NUCLEOTIDE SEQUENCE [LARGE SCALE GENOMIC DNA]</scope>
    <source>
        <strain evidence="1 2">CIRM-BRFM 2984</strain>
    </source>
</reference>
<evidence type="ECO:0000313" key="2">
    <source>
        <dbReference type="Proteomes" id="UP001362999"/>
    </source>
</evidence>
<comment type="caution">
    <text evidence="1">The sequence shown here is derived from an EMBL/GenBank/DDBJ whole genome shotgun (WGS) entry which is preliminary data.</text>
</comment>
<dbReference type="InterPro" id="IPR036047">
    <property type="entry name" value="F-box-like_dom_sf"/>
</dbReference>
<name>A0AAW0AYA0_9AGAR</name>
<dbReference type="AlphaFoldDB" id="A0AAW0AYA0"/>
<accession>A0AAW0AYA0</accession>
<proteinExistence type="predicted"/>
<dbReference type="Proteomes" id="UP001362999">
    <property type="component" value="Unassembled WGS sequence"/>
</dbReference>
<keyword evidence="2" id="KW-1185">Reference proteome</keyword>
<evidence type="ECO:0000313" key="1">
    <source>
        <dbReference type="EMBL" id="KAK7018497.1"/>
    </source>
</evidence>